<gene>
    <name evidence="2" type="ORF">B7Y86_14465</name>
</gene>
<dbReference type="AlphaFoldDB" id="A0A258HFM5"/>
<organism evidence="2 3">
    <name type="scientific">Brevundimonas subvibrioides</name>
    <dbReference type="NCBI Taxonomy" id="74313"/>
    <lineage>
        <taxon>Bacteria</taxon>
        <taxon>Pseudomonadati</taxon>
        <taxon>Pseudomonadota</taxon>
        <taxon>Alphaproteobacteria</taxon>
        <taxon>Caulobacterales</taxon>
        <taxon>Caulobacteraceae</taxon>
        <taxon>Brevundimonas</taxon>
    </lineage>
</organism>
<dbReference type="PANTHER" id="PTHR33570">
    <property type="entry name" value="4-CARBOXYMUCONOLACTONE DECARBOXYLASE FAMILY PROTEIN"/>
    <property type="match status" value="1"/>
</dbReference>
<dbReference type="GO" id="GO:0051920">
    <property type="term" value="F:peroxiredoxin activity"/>
    <property type="evidence" value="ECO:0007669"/>
    <property type="project" value="InterPro"/>
</dbReference>
<dbReference type="Pfam" id="PF02627">
    <property type="entry name" value="CMD"/>
    <property type="match status" value="1"/>
</dbReference>
<reference evidence="2 3" key="1">
    <citation type="submission" date="2017-03" db="EMBL/GenBank/DDBJ databases">
        <title>Lifting the veil on microbial sulfur biogeochemistry in mining wastewaters.</title>
        <authorList>
            <person name="Kantor R.S."/>
            <person name="Colenbrander Nelson T."/>
            <person name="Marshall S."/>
            <person name="Bennett D."/>
            <person name="Apte S."/>
            <person name="Camacho D."/>
            <person name="Thomas B.C."/>
            <person name="Warren L.A."/>
            <person name="Banfield J.F."/>
        </authorList>
    </citation>
    <scope>NUCLEOTIDE SEQUENCE [LARGE SCALE GENOMIC DNA]</scope>
    <source>
        <strain evidence="2">32-68-21</strain>
    </source>
</reference>
<evidence type="ECO:0000259" key="1">
    <source>
        <dbReference type="Pfam" id="PF02627"/>
    </source>
</evidence>
<dbReference type="SUPFAM" id="SSF69118">
    <property type="entry name" value="AhpD-like"/>
    <property type="match status" value="1"/>
</dbReference>
<feature type="domain" description="Carboxymuconolactone decarboxylase-like" evidence="1">
    <location>
        <begin position="38"/>
        <end position="122"/>
    </location>
</feature>
<proteinExistence type="predicted"/>
<dbReference type="InterPro" id="IPR003779">
    <property type="entry name" value="CMD-like"/>
</dbReference>
<evidence type="ECO:0000313" key="2">
    <source>
        <dbReference type="EMBL" id="OYX55142.1"/>
    </source>
</evidence>
<evidence type="ECO:0000313" key="3">
    <source>
        <dbReference type="Proteomes" id="UP000216147"/>
    </source>
</evidence>
<dbReference type="Gene3D" id="1.20.1290.10">
    <property type="entry name" value="AhpD-like"/>
    <property type="match status" value="1"/>
</dbReference>
<protein>
    <submittedName>
        <fullName evidence="2">Carboxymuconolactone decarboxylase</fullName>
    </submittedName>
</protein>
<dbReference type="InterPro" id="IPR029032">
    <property type="entry name" value="AhpD-like"/>
</dbReference>
<name>A0A258HFM5_9CAUL</name>
<accession>A0A258HFM5</accession>
<dbReference type="InterPro" id="IPR052512">
    <property type="entry name" value="4CMD/NDH-1_regulator"/>
</dbReference>
<dbReference type="Proteomes" id="UP000216147">
    <property type="component" value="Unassembled WGS sequence"/>
</dbReference>
<dbReference type="PANTHER" id="PTHR33570:SF2">
    <property type="entry name" value="CARBOXYMUCONOLACTONE DECARBOXYLASE-LIKE DOMAIN-CONTAINING PROTEIN"/>
    <property type="match status" value="1"/>
</dbReference>
<dbReference type="EMBL" id="NCEQ01000016">
    <property type="protein sequence ID" value="OYX55142.1"/>
    <property type="molecule type" value="Genomic_DNA"/>
</dbReference>
<sequence length="141" mass="14827">MRTPDMTAQRADRGAAYMATLDPGLEGALRKGMAPIAPDFADMMVEFGYGEMMSRPGLDPKSRQMVTLGALAALGHPVDQLKGHINGALSVGVTPQEIVEALMQVAIYAGFPAATNALRVAKRVFADRGVSPLPQSLSGDS</sequence>
<comment type="caution">
    <text evidence="2">The sequence shown here is derived from an EMBL/GenBank/DDBJ whole genome shotgun (WGS) entry which is preliminary data.</text>
</comment>